<dbReference type="InterPro" id="IPR044130">
    <property type="entry name" value="CuRO_2_Fet3-like"/>
</dbReference>
<dbReference type="Pfam" id="PF00394">
    <property type="entry name" value="Cu-oxidase"/>
    <property type="match status" value="1"/>
</dbReference>
<reference evidence="15 16" key="1">
    <citation type="submission" date="2014-03" db="EMBL/GenBank/DDBJ databases">
        <title>The genome of Kluyveromyces dobzhanskii.</title>
        <authorList>
            <person name="Nystedt B."/>
            <person name="Astrom S."/>
        </authorList>
    </citation>
    <scope>NUCLEOTIDE SEQUENCE [LARGE SCALE GENOMIC DNA]</scope>
    <source>
        <strain evidence="15 16">CBS 2104</strain>
    </source>
</reference>
<dbReference type="GO" id="GO:0010106">
    <property type="term" value="P:cellular response to iron ion starvation"/>
    <property type="evidence" value="ECO:0007669"/>
    <property type="project" value="TreeGrafter"/>
</dbReference>
<dbReference type="AlphaFoldDB" id="A0A0A8L1J3"/>
<dbReference type="EMBL" id="CCBQ010000019">
    <property type="protein sequence ID" value="CDO92912.1"/>
    <property type="molecule type" value="Genomic_DNA"/>
</dbReference>
<evidence type="ECO:0000256" key="5">
    <source>
        <dbReference type="ARBA" id="ARBA00022729"/>
    </source>
</evidence>
<dbReference type="InterPro" id="IPR008972">
    <property type="entry name" value="Cupredoxin"/>
</dbReference>
<keyword evidence="7" id="KW-0408">Iron</keyword>
<dbReference type="PANTHER" id="PTHR11709">
    <property type="entry name" value="MULTI-COPPER OXIDASE"/>
    <property type="match status" value="1"/>
</dbReference>
<dbReference type="InterPro" id="IPR033138">
    <property type="entry name" value="Cu_oxidase_CS"/>
</dbReference>
<evidence type="ECO:0000313" key="16">
    <source>
        <dbReference type="Proteomes" id="UP000031516"/>
    </source>
</evidence>
<comment type="caution">
    <text evidence="15">The sequence shown here is derived from an EMBL/GenBank/DDBJ whole genome shotgun (WGS) entry which is preliminary data.</text>
</comment>
<dbReference type="GO" id="GO:0004322">
    <property type="term" value="F:ferroxidase activity"/>
    <property type="evidence" value="ECO:0007669"/>
    <property type="project" value="TreeGrafter"/>
</dbReference>
<evidence type="ECO:0000256" key="6">
    <source>
        <dbReference type="ARBA" id="ARBA00023002"/>
    </source>
</evidence>
<dbReference type="Proteomes" id="UP000031516">
    <property type="component" value="Unassembled WGS sequence"/>
</dbReference>
<dbReference type="Pfam" id="PF07732">
    <property type="entry name" value="Cu-oxidase_3"/>
    <property type="match status" value="1"/>
</dbReference>
<dbReference type="InterPro" id="IPR001117">
    <property type="entry name" value="Cu-oxidase_2nd"/>
</dbReference>
<evidence type="ECO:0000256" key="2">
    <source>
        <dbReference type="ARBA" id="ARBA00010609"/>
    </source>
</evidence>
<evidence type="ECO:0000256" key="11">
    <source>
        <dbReference type="SAM" id="SignalP"/>
    </source>
</evidence>
<sequence length="617" mass="69688">MFARTRRDTYGLRSVLRLAFVVLAVLSSFVKAETTHVFNFTTGWVTVNPDGVGEKQMIGFNGHWPLPDIHVNKGDRIELYLTNGFEDLTTSLHFHGLFMDTNLGNSNQMDGPEMVTQCPIQPGGTFLYNFTVPDQVGTYWYHSHSGAQYTDGMRGALIIHDPDTPLDYDEEMTILVSDLYDKPYYEVADFFLSRYNPTGAEPIPRNILFNHTTNNTLHFDTDKTYLIRLINGGTFVSQYFFIEDHEMTIVEVDGNYVQPTKAELLYIATGQRINILVKSKHTRSKNFAFMQIMDDTMLDVIPADLQLNRTNTISYDPKLGDAKQAYIDSLDNFTNDFDLVPYFKRELLDTYDYQIKLDVEMENLGDGVQYAFFNNVTYVAPKVPTLLTALSAGKLATNPAIYGDNINAFVLEYGEVVEIVVNNHDPGRHPFHLHGHVFQVVQKSGGREDGEVPIDYDEKKPISAYPEYPMLRDTVVVESLGHVVLRFQATNPGIWFFHCHVDWHLEQGLAAVFIEAPLLLQERETLSESVLKTCKAGNIPTEGNAAGNNKDWFSMEGLPKQPAPLPEGFTLKGYAAFFLSTVVGLWGLYTIVQYGLGEVVLDDQELAVRLKTLLENN</sequence>
<protein>
    <submittedName>
        <fullName evidence="15">WGS project CCBQ000000000 data, contig 00099</fullName>
    </submittedName>
</protein>
<feature type="chain" id="PRO_5002038713" evidence="11">
    <location>
        <begin position="33"/>
        <end position="617"/>
    </location>
</feature>
<evidence type="ECO:0000313" key="15">
    <source>
        <dbReference type="EMBL" id="CDO92912.1"/>
    </source>
</evidence>
<dbReference type="GO" id="GO:0000329">
    <property type="term" value="C:fungal-type vacuole membrane"/>
    <property type="evidence" value="ECO:0007669"/>
    <property type="project" value="TreeGrafter"/>
</dbReference>
<evidence type="ECO:0000259" key="13">
    <source>
        <dbReference type="Pfam" id="PF07731"/>
    </source>
</evidence>
<evidence type="ECO:0000259" key="14">
    <source>
        <dbReference type="Pfam" id="PF07732"/>
    </source>
</evidence>
<evidence type="ECO:0000256" key="8">
    <source>
        <dbReference type="ARBA" id="ARBA00023008"/>
    </source>
</evidence>
<dbReference type="InterPro" id="IPR011707">
    <property type="entry name" value="Cu-oxidase-like_N"/>
</dbReference>
<evidence type="ECO:0000256" key="10">
    <source>
        <dbReference type="ARBA" id="ARBA00023180"/>
    </source>
</evidence>
<evidence type="ECO:0000259" key="12">
    <source>
        <dbReference type="Pfam" id="PF00394"/>
    </source>
</evidence>
<comment type="cofactor">
    <cofactor evidence="1">
        <name>Cu cation</name>
        <dbReference type="ChEBI" id="CHEBI:23378"/>
    </cofactor>
</comment>
<dbReference type="SUPFAM" id="SSF49503">
    <property type="entry name" value="Cupredoxins"/>
    <property type="match status" value="3"/>
</dbReference>
<name>A0A0A8L1J3_9SACH</name>
<dbReference type="InterPro" id="IPR011706">
    <property type="entry name" value="Cu-oxidase_C"/>
</dbReference>
<dbReference type="CDD" id="cd13877">
    <property type="entry name" value="CuRO_2_Fet3p_like"/>
    <property type="match status" value="1"/>
</dbReference>
<evidence type="ECO:0000256" key="4">
    <source>
        <dbReference type="ARBA" id="ARBA00022723"/>
    </source>
</evidence>
<evidence type="ECO:0000256" key="7">
    <source>
        <dbReference type="ARBA" id="ARBA00023004"/>
    </source>
</evidence>
<dbReference type="PROSITE" id="PS00080">
    <property type="entry name" value="MULTICOPPER_OXIDASE2"/>
    <property type="match status" value="1"/>
</dbReference>
<comment type="similarity">
    <text evidence="2">Belongs to the multicopper oxidase family.</text>
</comment>
<organism evidence="15 16">
    <name type="scientific">Kluyveromyces dobzhanskii CBS 2104</name>
    <dbReference type="NCBI Taxonomy" id="1427455"/>
    <lineage>
        <taxon>Eukaryota</taxon>
        <taxon>Fungi</taxon>
        <taxon>Dikarya</taxon>
        <taxon>Ascomycota</taxon>
        <taxon>Saccharomycotina</taxon>
        <taxon>Saccharomycetes</taxon>
        <taxon>Saccharomycetales</taxon>
        <taxon>Saccharomycetaceae</taxon>
        <taxon>Kluyveromyces</taxon>
    </lineage>
</organism>
<dbReference type="GO" id="GO:0033215">
    <property type="term" value="P:reductive iron assimilation"/>
    <property type="evidence" value="ECO:0007669"/>
    <property type="project" value="TreeGrafter"/>
</dbReference>
<dbReference type="GO" id="GO:0005507">
    <property type="term" value="F:copper ion binding"/>
    <property type="evidence" value="ECO:0007669"/>
    <property type="project" value="InterPro"/>
</dbReference>
<dbReference type="Gene3D" id="2.60.40.420">
    <property type="entry name" value="Cupredoxins - blue copper proteins"/>
    <property type="match status" value="3"/>
</dbReference>
<keyword evidence="10" id="KW-0325">Glycoprotein</keyword>
<dbReference type="FunFam" id="2.60.40.420:FF:000022">
    <property type="entry name" value="FET5p Multicopper oxidase"/>
    <property type="match status" value="1"/>
</dbReference>
<dbReference type="OrthoDB" id="2121828at2759"/>
<dbReference type="InterPro" id="IPR045087">
    <property type="entry name" value="Cu-oxidase_fam"/>
</dbReference>
<gene>
    <name evidence="15" type="ORF">KLDO_g1221</name>
</gene>
<feature type="domain" description="Plastocyanin-like" evidence="12">
    <location>
        <begin position="170"/>
        <end position="316"/>
    </location>
</feature>
<keyword evidence="6" id="KW-0560">Oxidoreductase</keyword>
<keyword evidence="16" id="KW-1185">Reference proteome</keyword>
<accession>A0A0A8L1J3</accession>
<proteinExistence type="inferred from homology"/>
<keyword evidence="9" id="KW-0813">Transport</keyword>
<dbReference type="CDD" id="cd13851">
    <property type="entry name" value="CuRO_1_Fet3p"/>
    <property type="match status" value="1"/>
</dbReference>
<keyword evidence="5 11" id="KW-0732">Signal</keyword>
<keyword evidence="8" id="KW-0186">Copper</keyword>
<keyword evidence="4" id="KW-0479">Metal-binding</keyword>
<keyword evidence="3" id="KW-0410">Iron transport</keyword>
<dbReference type="CDD" id="cd13899">
    <property type="entry name" value="CuRO_3_Fet3p"/>
    <property type="match status" value="1"/>
</dbReference>
<dbReference type="PROSITE" id="PS00079">
    <property type="entry name" value="MULTICOPPER_OXIDASE1"/>
    <property type="match status" value="2"/>
</dbReference>
<dbReference type="Pfam" id="PF07731">
    <property type="entry name" value="Cu-oxidase_2"/>
    <property type="match status" value="1"/>
</dbReference>
<dbReference type="InterPro" id="IPR002355">
    <property type="entry name" value="Cu_oxidase_Cu_BS"/>
</dbReference>
<evidence type="ECO:0000256" key="3">
    <source>
        <dbReference type="ARBA" id="ARBA00022496"/>
    </source>
</evidence>
<dbReference type="FunFam" id="2.60.40.420:FF:000024">
    <property type="entry name" value="FET5p Multicopper oxidase"/>
    <property type="match status" value="1"/>
</dbReference>
<keyword evidence="9" id="KW-0406">Ion transport</keyword>
<feature type="signal peptide" evidence="11">
    <location>
        <begin position="1"/>
        <end position="32"/>
    </location>
</feature>
<feature type="domain" description="Plastocyanin-like" evidence="14">
    <location>
        <begin position="43"/>
        <end position="163"/>
    </location>
</feature>
<evidence type="ECO:0000256" key="9">
    <source>
        <dbReference type="ARBA" id="ARBA00023065"/>
    </source>
</evidence>
<dbReference type="PANTHER" id="PTHR11709:SF434">
    <property type="entry name" value="IRON TRANSPORT MULTICOPPER OXIDASE FET5-RELATED"/>
    <property type="match status" value="1"/>
</dbReference>
<feature type="domain" description="Plastocyanin-like" evidence="13">
    <location>
        <begin position="378"/>
        <end position="517"/>
    </location>
</feature>
<evidence type="ECO:0000256" key="1">
    <source>
        <dbReference type="ARBA" id="ARBA00001935"/>
    </source>
</evidence>